<evidence type="ECO:0000313" key="2">
    <source>
        <dbReference type="Proteomes" id="UP000290958"/>
    </source>
</evidence>
<dbReference type="RefSeq" id="WP_129404041.1">
    <property type="nucleotide sequence ID" value="NZ_SBKP01000006.1"/>
</dbReference>
<dbReference type="Proteomes" id="UP000290958">
    <property type="component" value="Unassembled WGS sequence"/>
</dbReference>
<organism evidence="1 2">
    <name type="scientific">Sphingobium fluviale</name>
    <dbReference type="NCBI Taxonomy" id="2506423"/>
    <lineage>
        <taxon>Bacteria</taxon>
        <taxon>Pseudomonadati</taxon>
        <taxon>Pseudomonadota</taxon>
        <taxon>Alphaproteobacteria</taxon>
        <taxon>Sphingomonadales</taxon>
        <taxon>Sphingomonadaceae</taxon>
        <taxon>Sphingobium</taxon>
    </lineage>
</organism>
<dbReference type="OrthoDB" id="10012571at2"/>
<proteinExistence type="predicted"/>
<gene>
    <name evidence="1" type="ORF">EQG66_07820</name>
</gene>
<reference evidence="2" key="1">
    <citation type="submission" date="2019-01" db="EMBL/GenBank/DDBJ databases">
        <title>Cytophagaceae bacterium strain CAR-16.</title>
        <authorList>
            <person name="Chen W.-M."/>
        </authorList>
    </citation>
    <scope>NUCLEOTIDE SEQUENCE [LARGE SCALE GENOMIC DNA]</scope>
    <source>
        <strain evidence="2">CHR27</strain>
    </source>
</reference>
<accession>A0A4Q1KHE0</accession>
<comment type="caution">
    <text evidence="1">The sequence shown here is derived from an EMBL/GenBank/DDBJ whole genome shotgun (WGS) entry which is preliminary data.</text>
</comment>
<dbReference type="AlphaFoldDB" id="A0A4Q1KHE0"/>
<evidence type="ECO:0000313" key="1">
    <source>
        <dbReference type="EMBL" id="RXR28977.1"/>
    </source>
</evidence>
<name>A0A4Q1KHE0_9SPHN</name>
<keyword evidence="2" id="KW-1185">Reference proteome</keyword>
<dbReference type="EMBL" id="SBKP01000006">
    <property type="protein sequence ID" value="RXR28977.1"/>
    <property type="molecule type" value="Genomic_DNA"/>
</dbReference>
<sequence length="99" mass="10733">MAVPFKVGDIVTRDGTDLQKIIEINDVGDLILVECVKEPLGYLNDDGSRGTPWCAIGEQEWNLSRRYEHAGTLVDGLAHPLSCETGPPPFAGMRALGQP</sequence>
<protein>
    <submittedName>
        <fullName evidence="1">Uncharacterized protein</fullName>
    </submittedName>
</protein>